<dbReference type="Proteomes" id="UP001595826">
    <property type="component" value="Unassembled WGS sequence"/>
</dbReference>
<keyword evidence="2" id="KW-0732">Signal</keyword>
<feature type="chain" id="PRO_5045219978" evidence="2">
    <location>
        <begin position="24"/>
        <end position="208"/>
    </location>
</feature>
<keyword evidence="1" id="KW-0998">Cell outer membrane</keyword>
<dbReference type="EMBL" id="JBHSCY010000001">
    <property type="protein sequence ID" value="MFC4268478.1"/>
    <property type="molecule type" value="Genomic_DNA"/>
</dbReference>
<dbReference type="InterPro" id="IPR039426">
    <property type="entry name" value="TonB-dep_rcpt-like"/>
</dbReference>
<dbReference type="Pfam" id="PF07715">
    <property type="entry name" value="Plug"/>
    <property type="match status" value="1"/>
</dbReference>
<reference evidence="5" key="1">
    <citation type="journal article" date="2019" name="Int. J. Syst. Evol. Microbiol.">
        <title>The Global Catalogue of Microorganisms (GCM) 10K type strain sequencing project: providing services to taxonomists for standard genome sequencing and annotation.</title>
        <authorList>
            <consortium name="The Broad Institute Genomics Platform"/>
            <consortium name="The Broad Institute Genome Sequencing Center for Infectious Disease"/>
            <person name="Wu L."/>
            <person name="Ma J."/>
        </authorList>
    </citation>
    <scope>NUCLEOTIDE SEQUENCE [LARGE SCALE GENOMIC DNA]</scope>
    <source>
        <strain evidence="5">CECT 8655</strain>
    </source>
</reference>
<dbReference type="InterPro" id="IPR012910">
    <property type="entry name" value="Plug_dom"/>
</dbReference>
<accession>A0ABV8R910</accession>
<sequence>MKKINTFLTILILFFTVSFSAQEKENIKLTIAVKDVNNNPVPGAVILIDNVKQKRVANSAGYFKVKLDKTPKEITAYSPLFGVKKVAYSGKNNIIINLVNGNKDFVSSTTNTKVGGAIQFRDIYDYLRGKVAGVNVSVGNIITIRGNNSINGNNTPLYILNGVQVGEETFANIVPTTIISVKVLKGPETAVYGMRGAAGVIEVKTSIE</sequence>
<protein>
    <submittedName>
        <fullName evidence="4">TonB-dependent receptor plug domain-containing protein</fullName>
    </submittedName>
</protein>
<evidence type="ECO:0000256" key="2">
    <source>
        <dbReference type="SAM" id="SignalP"/>
    </source>
</evidence>
<gene>
    <name evidence="4" type="ORF">ACFOWD_06130</name>
</gene>
<comment type="similarity">
    <text evidence="1">Belongs to the TonB-dependent receptor family.</text>
</comment>
<keyword evidence="4" id="KW-0675">Receptor</keyword>
<comment type="caution">
    <text evidence="4">The sequence shown here is derived from an EMBL/GenBank/DDBJ whole genome shotgun (WGS) entry which is preliminary data.</text>
</comment>
<comment type="subcellular location">
    <subcellularLocation>
        <location evidence="1">Cell outer membrane</location>
        <topology evidence="1">Multi-pass membrane protein</topology>
    </subcellularLocation>
</comment>
<name>A0ABV8R910_9FLAO</name>
<dbReference type="RefSeq" id="WP_298991957.1">
    <property type="nucleotide sequence ID" value="NZ_JBHSCY010000001.1"/>
</dbReference>
<feature type="signal peptide" evidence="2">
    <location>
        <begin position="1"/>
        <end position="23"/>
    </location>
</feature>
<dbReference type="InterPro" id="IPR037066">
    <property type="entry name" value="Plug_dom_sf"/>
</dbReference>
<evidence type="ECO:0000313" key="4">
    <source>
        <dbReference type="EMBL" id="MFC4268478.1"/>
    </source>
</evidence>
<feature type="domain" description="TonB-dependent receptor plug" evidence="3">
    <location>
        <begin position="117"/>
        <end position="200"/>
    </location>
</feature>
<keyword evidence="1" id="KW-0472">Membrane</keyword>
<organism evidence="4 5">
    <name type="scientific">Polaribacter marinivivus</name>
    <dbReference type="NCBI Taxonomy" id="1524260"/>
    <lineage>
        <taxon>Bacteria</taxon>
        <taxon>Pseudomonadati</taxon>
        <taxon>Bacteroidota</taxon>
        <taxon>Flavobacteriia</taxon>
        <taxon>Flavobacteriales</taxon>
        <taxon>Flavobacteriaceae</taxon>
    </lineage>
</organism>
<keyword evidence="1" id="KW-0812">Transmembrane</keyword>
<evidence type="ECO:0000256" key="1">
    <source>
        <dbReference type="PROSITE-ProRule" id="PRU01360"/>
    </source>
</evidence>
<keyword evidence="5" id="KW-1185">Reference proteome</keyword>
<evidence type="ECO:0000313" key="5">
    <source>
        <dbReference type="Proteomes" id="UP001595826"/>
    </source>
</evidence>
<dbReference type="SUPFAM" id="SSF56935">
    <property type="entry name" value="Porins"/>
    <property type="match status" value="1"/>
</dbReference>
<keyword evidence="1" id="KW-0813">Transport</keyword>
<evidence type="ECO:0000259" key="3">
    <source>
        <dbReference type="Pfam" id="PF07715"/>
    </source>
</evidence>
<dbReference type="Gene3D" id="2.170.130.10">
    <property type="entry name" value="TonB-dependent receptor, plug domain"/>
    <property type="match status" value="1"/>
</dbReference>
<keyword evidence="1" id="KW-1134">Transmembrane beta strand</keyword>
<proteinExistence type="inferred from homology"/>
<dbReference type="PROSITE" id="PS52016">
    <property type="entry name" value="TONB_DEPENDENT_REC_3"/>
    <property type="match status" value="1"/>
</dbReference>